<dbReference type="InterPro" id="IPR036390">
    <property type="entry name" value="WH_DNA-bd_sf"/>
</dbReference>
<protein>
    <recommendedName>
        <fullName evidence="4">Protein kinase domain-containing protein</fullName>
    </recommendedName>
</protein>
<dbReference type="GO" id="GO:0046983">
    <property type="term" value="F:protein dimerization activity"/>
    <property type="evidence" value="ECO:0007669"/>
    <property type="project" value="InterPro"/>
</dbReference>
<feature type="domain" description="Protein kinase" evidence="4">
    <location>
        <begin position="13"/>
        <end position="332"/>
    </location>
</feature>
<dbReference type="Pfam" id="PF00069">
    <property type="entry name" value="Pkinase"/>
    <property type="match status" value="1"/>
</dbReference>
<dbReference type="InterPro" id="IPR036388">
    <property type="entry name" value="WH-like_DNA-bd_sf"/>
</dbReference>
<dbReference type="Gene3D" id="3.40.50.150">
    <property type="entry name" value="Vaccinia Virus protein VP39"/>
    <property type="match status" value="1"/>
</dbReference>
<dbReference type="PROSITE" id="PS50011">
    <property type="entry name" value="PROTEIN_KINASE_DOM"/>
    <property type="match status" value="1"/>
</dbReference>
<dbReference type="Pfam" id="PF00891">
    <property type="entry name" value="Methyltransf_2"/>
    <property type="match status" value="1"/>
</dbReference>
<dbReference type="PANTHER" id="PTHR11746">
    <property type="entry name" value="O-METHYLTRANSFERASE"/>
    <property type="match status" value="1"/>
</dbReference>
<organism evidence="5 6">
    <name type="scientific">Stephania cephalantha</name>
    <dbReference type="NCBI Taxonomy" id="152367"/>
    <lineage>
        <taxon>Eukaryota</taxon>
        <taxon>Viridiplantae</taxon>
        <taxon>Streptophyta</taxon>
        <taxon>Embryophyta</taxon>
        <taxon>Tracheophyta</taxon>
        <taxon>Spermatophyta</taxon>
        <taxon>Magnoliopsida</taxon>
        <taxon>Ranunculales</taxon>
        <taxon>Menispermaceae</taxon>
        <taxon>Menispermoideae</taxon>
        <taxon>Cissampelideae</taxon>
        <taxon>Stephania</taxon>
    </lineage>
</organism>
<dbReference type="GO" id="GO:0032259">
    <property type="term" value="P:methylation"/>
    <property type="evidence" value="ECO:0007669"/>
    <property type="project" value="UniProtKB-KW"/>
</dbReference>
<dbReference type="PROSITE" id="PS00108">
    <property type="entry name" value="PROTEIN_KINASE_ST"/>
    <property type="match status" value="1"/>
</dbReference>
<reference evidence="5 6" key="1">
    <citation type="submission" date="2024-01" db="EMBL/GenBank/DDBJ databases">
        <title>Genome assemblies of Stephania.</title>
        <authorList>
            <person name="Yang L."/>
        </authorList>
    </citation>
    <scope>NUCLEOTIDE SEQUENCE [LARGE SCALE GENOMIC DNA]</scope>
    <source>
        <strain evidence="5">JXDWG</strain>
        <tissue evidence="5">Leaf</tissue>
    </source>
</reference>
<dbReference type="InterPro" id="IPR016461">
    <property type="entry name" value="COMT-like"/>
</dbReference>
<evidence type="ECO:0000313" key="5">
    <source>
        <dbReference type="EMBL" id="KAK9131971.1"/>
    </source>
</evidence>
<dbReference type="FunFam" id="3.40.50.150:FF:000057">
    <property type="entry name" value="O-methyltransferase ZRP4"/>
    <property type="match status" value="1"/>
</dbReference>
<dbReference type="FunFam" id="1.10.10.10:FF:000213">
    <property type="entry name" value="Coniferyl alcohol 9-O-methyltransferase"/>
    <property type="match status" value="1"/>
</dbReference>
<dbReference type="SUPFAM" id="SSF46785">
    <property type="entry name" value="Winged helix' DNA-binding domain"/>
    <property type="match status" value="1"/>
</dbReference>
<dbReference type="Pfam" id="PF08100">
    <property type="entry name" value="Dimerisation"/>
    <property type="match status" value="1"/>
</dbReference>
<dbReference type="GO" id="GO:0004672">
    <property type="term" value="F:protein kinase activity"/>
    <property type="evidence" value="ECO:0007669"/>
    <property type="project" value="InterPro"/>
</dbReference>
<dbReference type="Gene3D" id="1.10.510.10">
    <property type="entry name" value="Transferase(Phosphotransferase) domain 1"/>
    <property type="match status" value="1"/>
</dbReference>
<dbReference type="GO" id="GO:0005524">
    <property type="term" value="F:ATP binding"/>
    <property type="evidence" value="ECO:0007669"/>
    <property type="project" value="InterPro"/>
</dbReference>
<dbReference type="Proteomes" id="UP001419268">
    <property type="component" value="Unassembled WGS sequence"/>
</dbReference>
<accession>A0AAP0JEY2</accession>
<keyword evidence="6" id="KW-1185">Reference proteome</keyword>
<keyword evidence="3" id="KW-0949">S-adenosyl-L-methionine</keyword>
<keyword evidence="1" id="KW-0489">Methyltransferase</keyword>
<dbReference type="InterPro" id="IPR008271">
    <property type="entry name" value="Ser/Thr_kinase_AS"/>
</dbReference>
<keyword evidence="2" id="KW-0808">Transferase</keyword>
<dbReference type="AlphaFoldDB" id="A0AAP0JEY2"/>
<dbReference type="SUPFAM" id="SSF53335">
    <property type="entry name" value="S-adenosyl-L-methionine-dependent methyltransferases"/>
    <property type="match status" value="1"/>
</dbReference>
<dbReference type="InterPro" id="IPR029063">
    <property type="entry name" value="SAM-dependent_MTases_sf"/>
</dbReference>
<dbReference type="PROSITE" id="PS51683">
    <property type="entry name" value="SAM_OMT_II"/>
    <property type="match status" value="1"/>
</dbReference>
<evidence type="ECO:0000256" key="3">
    <source>
        <dbReference type="ARBA" id="ARBA00022691"/>
    </source>
</evidence>
<sequence length="708" mass="79072">MVLDHLIHGGRDWVEVKQIAFGTRNTTISLAKPRSPKPTTINASSSSSRWTKSSISLVVEEQDLLGGFRLHLPRLLVVKYAEIGDSDFLQRQREAHRQFQGCPQIIRCYGDECTALNNGRMIYSVLFEHASGGNLADLIKTYGGGGGLAELDVKSFAKSILLGLDCIHKKGYAHLDIKPKNILLVRDSTRKRKRGASASASDGLIAKIGDFWIAKSPKQISREISRGNERSYLEGTPRYMSPEVITENKKGPACDVWALGCVVVEMLCGQPAFSCRPGETLKDFLDRIGVGGELPRIPAGISKEAHDFLKRCFVRNSKSRWNAGRLLSHPFLKEDTSDAKAPKKMEKKGGEEAKYEELLQAQAHIYKHTYYFINSMSLKCAVELSIPDIIHNHHGKPMTHSELVTALQIPQSRSAHLYRLMRILVHNGFFATQKVHDHDDQEGYVLTLSSKLLLKDQKSSLCMYNLTMLDPVLLSPWQALSAWFKGSDDDEVNAFKTVHKKGIWEYMSNERADLYRLFNGAMAGESGLVSSVLVTKCKTMFEGLRSVVDVGGGVGIMARAIAEAFPRIKCTVLDLPHVVTSCQGSENLNFVAGDMFQSIPSADAVLIKGVLHDWSDEECVKILKRCREAISSKEEGGKVIIVDMVIDMKESTHESTEIQLMFDMEMMVEVTGKERTRHEWEKLFIEAGFITYKITPCLGLRSVIEVFL</sequence>
<evidence type="ECO:0000259" key="4">
    <source>
        <dbReference type="PROSITE" id="PS50011"/>
    </source>
</evidence>
<evidence type="ECO:0000256" key="2">
    <source>
        <dbReference type="ARBA" id="ARBA00022679"/>
    </source>
</evidence>
<name>A0AAP0JEY2_9MAGN</name>
<dbReference type="EMBL" id="JBBNAG010000005">
    <property type="protein sequence ID" value="KAK9131971.1"/>
    <property type="molecule type" value="Genomic_DNA"/>
</dbReference>
<comment type="caution">
    <text evidence="5">The sequence shown here is derived from an EMBL/GenBank/DDBJ whole genome shotgun (WGS) entry which is preliminary data.</text>
</comment>
<dbReference type="InterPro" id="IPR001077">
    <property type="entry name" value="COMT_C"/>
</dbReference>
<dbReference type="Gene3D" id="1.10.10.10">
    <property type="entry name" value="Winged helix-like DNA-binding domain superfamily/Winged helix DNA-binding domain"/>
    <property type="match status" value="1"/>
</dbReference>
<dbReference type="SUPFAM" id="SSF56112">
    <property type="entry name" value="Protein kinase-like (PK-like)"/>
    <property type="match status" value="1"/>
</dbReference>
<dbReference type="GO" id="GO:0008171">
    <property type="term" value="F:O-methyltransferase activity"/>
    <property type="evidence" value="ECO:0007669"/>
    <property type="project" value="InterPro"/>
</dbReference>
<evidence type="ECO:0000313" key="6">
    <source>
        <dbReference type="Proteomes" id="UP001419268"/>
    </source>
</evidence>
<proteinExistence type="predicted"/>
<dbReference type="SMART" id="SM00220">
    <property type="entry name" value="S_TKc"/>
    <property type="match status" value="1"/>
</dbReference>
<dbReference type="InterPro" id="IPR000719">
    <property type="entry name" value="Prot_kinase_dom"/>
</dbReference>
<dbReference type="InterPro" id="IPR011009">
    <property type="entry name" value="Kinase-like_dom_sf"/>
</dbReference>
<dbReference type="InterPro" id="IPR012967">
    <property type="entry name" value="COMT_dimerisation"/>
</dbReference>
<evidence type="ECO:0000256" key="1">
    <source>
        <dbReference type="ARBA" id="ARBA00022603"/>
    </source>
</evidence>
<gene>
    <name evidence="5" type="ORF">Scep_011499</name>
</gene>